<evidence type="ECO:0000313" key="5">
    <source>
        <dbReference type="EMBL" id="KAK3242682.1"/>
    </source>
</evidence>
<dbReference type="PANTHER" id="PTHR12176:SF79">
    <property type="entry name" value="METHYLTRANSFERASE TYPE 11 DOMAIN-CONTAINING PROTEIN"/>
    <property type="match status" value="1"/>
</dbReference>
<keyword evidence="6" id="KW-1185">Reference proteome</keyword>
<dbReference type="InterPro" id="IPR025714">
    <property type="entry name" value="Methyltranfer_dom"/>
</dbReference>
<dbReference type="GO" id="GO:0008757">
    <property type="term" value="F:S-adenosylmethionine-dependent methyltransferase activity"/>
    <property type="evidence" value="ECO:0007669"/>
    <property type="project" value="InterPro"/>
</dbReference>
<dbReference type="InterPro" id="IPR029063">
    <property type="entry name" value="SAM-dependent_MTases_sf"/>
</dbReference>
<evidence type="ECO:0000259" key="4">
    <source>
        <dbReference type="Pfam" id="PF13847"/>
    </source>
</evidence>
<accession>A0AAE0BVS6</accession>
<dbReference type="InterPro" id="IPR051419">
    <property type="entry name" value="Lys/N-term_MeTrsfase_sf"/>
</dbReference>
<dbReference type="Gene3D" id="3.40.50.150">
    <property type="entry name" value="Vaccinia Virus protein VP39"/>
    <property type="match status" value="1"/>
</dbReference>
<dbReference type="PANTHER" id="PTHR12176">
    <property type="entry name" value="SAM-DEPENDENT METHYLTRANSFERASE SUPERFAMILY PROTEIN"/>
    <property type="match status" value="1"/>
</dbReference>
<dbReference type="AlphaFoldDB" id="A0AAE0BVS6"/>
<evidence type="ECO:0000256" key="2">
    <source>
        <dbReference type="ARBA" id="ARBA00022603"/>
    </source>
</evidence>
<dbReference type="Proteomes" id="UP001190700">
    <property type="component" value="Unassembled WGS sequence"/>
</dbReference>
<organism evidence="5 6">
    <name type="scientific">Cymbomonas tetramitiformis</name>
    <dbReference type="NCBI Taxonomy" id="36881"/>
    <lineage>
        <taxon>Eukaryota</taxon>
        <taxon>Viridiplantae</taxon>
        <taxon>Chlorophyta</taxon>
        <taxon>Pyramimonadophyceae</taxon>
        <taxon>Pyramimonadales</taxon>
        <taxon>Pyramimonadaceae</taxon>
        <taxon>Cymbomonas</taxon>
    </lineage>
</organism>
<dbReference type="EMBL" id="LGRX02033135">
    <property type="protein sequence ID" value="KAK3242682.1"/>
    <property type="molecule type" value="Genomic_DNA"/>
</dbReference>
<dbReference type="Pfam" id="PF13847">
    <property type="entry name" value="Methyltransf_31"/>
    <property type="match status" value="1"/>
</dbReference>
<comment type="caution">
    <text evidence="5">The sequence shown here is derived from an EMBL/GenBank/DDBJ whole genome shotgun (WGS) entry which is preliminary data.</text>
</comment>
<protein>
    <recommendedName>
        <fullName evidence="4">Methyltransferase domain-containing protein</fullName>
    </recommendedName>
</protein>
<keyword evidence="3" id="KW-0808">Transferase</keyword>
<keyword evidence="2" id="KW-0489">Methyltransferase</keyword>
<evidence type="ECO:0000256" key="3">
    <source>
        <dbReference type="ARBA" id="ARBA00022679"/>
    </source>
</evidence>
<comment type="similarity">
    <text evidence="1">Belongs to the methyltransferase superfamily.</text>
</comment>
<dbReference type="GO" id="GO:0032259">
    <property type="term" value="P:methylation"/>
    <property type="evidence" value="ECO:0007669"/>
    <property type="project" value="UniProtKB-KW"/>
</dbReference>
<proteinExistence type="inferred from homology"/>
<reference evidence="5 6" key="1">
    <citation type="journal article" date="2015" name="Genome Biol. Evol.">
        <title>Comparative Genomics of a Bacterivorous Green Alga Reveals Evolutionary Causalities and Consequences of Phago-Mixotrophic Mode of Nutrition.</title>
        <authorList>
            <person name="Burns J.A."/>
            <person name="Paasch A."/>
            <person name="Narechania A."/>
            <person name="Kim E."/>
        </authorList>
    </citation>
    <scope>NUCLEOTIDE SEQUENCE [LARGE SCALE GENOMIC DNA]</scope>
    <source>
        <strain evidence="5 6">PLY_AMNH</strain>
    </source>
</reference>
<evidence type="ECO:0000313" key="6">
    <source>
        <dbReference type="Proteomes" id="UP001190700"/>
    </source>
</evidence>
<evidence type="ECO:0000256" key="1">
    <source>
        <dbReference type="ARBA" id="ARBA00008361"/>
    </source>
</evidence>
<feature type="domain" description="Methyltransferase" evidence="4">
    <location>
        <begin position="58"/>
        <end position="136"/>
    </location>
</feature>
<gene>
    <name evidence="5" type="ORF">CYMTET_47627</name>
</gene>
<dbReference type="SUPFAM" id="SSF53335">
    <property type="entry name" value="S-adenosyl-L-methionine-dependent methyltransferases"/>
    <property type="match status" value="1"/>
</dbReference>
<name>A0AAE0BVS6_9CHLO</name>
<sequence length="212" mass="24528">MVLTLKILVTLQKRRFVGYSAMQVALNEHLPRENKVVLLGTGLSLLGEEMMLDGYKLVDAIDYSEPCIKRMRNRQEKLEGLEKVGVNYQVMDVTQMEYKDESIPSVLDKATIDTMFNNEDNLKSVHSMLAETVRILEHDGLYVCLSYGDPDSRLEVLQDKRYDWKLITSSEIKKNKAVFYLYVLQKNNLKDASETAAVVDSWWWWKVHSKSV</sequence>